<gene>
    <name evidence="2" type="ORF">QYF61_011050</name>
</gene>
<evidence type="ECO:0000313" key="3">
    <source>
        <dbReference type="Proteomes" id="UP001333110"/>
    </source>
</evidence>
<dbReference type="EMBL" id="JAUNZN010000009">
    <property type="protein sequence ID" value="KAK4816042.1"/>
    <property type="molecule type" value="Genomic_DNA"/>
</dbReference>
<feature type="region of interest" description="Disordered" evidence="1">
    <location>
        <begin position="125"/>
        <end position="176"/>
    </location>
</feature>
<feature type="compositionally biased region" description="Pro residues" evidence="1">
    <location>
        <begin position="156"/>
        <end position="169"/>
    </location>
</feature>
<comment type="caution">
    <text evidence="2">The sequence shown here is derived from an EMBL/GenBank/DDBJ whole genome shotgun (WGS) entry which is preliminary data.</text>
</comment>
<evidence type="ECO:0000313" key="2">
    <source>
        <dbReference type="EMBL" id="KAK4816042.1"/>
    </source>
</evidence>
<evidence type="ECO:0000256" key="1">
    <source>
        <dbReference type="SAM" id="MobiDB-lite"/>
    </source>
</evidence>
<dbReference type="Proteomes" id="UP001333110">
    <property type="component" value="Unassembled WGS sequence"/>
</dbReference>
<sequence>MVGFLGCECTLLAHIQLFTHQYPQVLLRAAFNPFIPQPVLIPGVTLNQVQDLALGLVEPHKVHMGPLLELVQVPLDGNPSLRHVNCTTQLGVICKLAEGALDPTVYVIDEVIKQYWSQYRPLRDTTRRSEMEGERGAVRALAAPSGHARSAQLAPSPAPSAPSQPQPRCPPRRFPHVEPHNQLALMAEQATRDSSLLLPTTDQREGRDRREWVFTTREAQGRDTEHIMVWLENMPNEGTPVQIVRVTAKLDM</sequence>
<keyword evidence="3" id="KW-1185">Reference proteome</keyword>
<accession>A0AAN7MYA3</accession>
<feature type="compositionally biased region" description="Basic and acidic residues" evidence="1">
    <location>
        <begin position="125"/>
        <end position="137"/>
    </location>
</feature>
<reference evidence="2 3" key="1">
    <citation type="journal article" date="2023" name="J. Hered.">
        <title>Chromosome-level genome of the wood stork (Mycteria americana) provides insight into avian chromosome evolution.</title>
        <authorList>
            <person name="Flamio R. Jr."/>
            <person name="Ramstad K.M."/>
        </authorList>
    </citation>
    <scope>NUCLEOTIDE SEQUENCE [LARGE SCALE GENOMIC DNA]</scope>
    <source>
        <strain evidence="2">JAX WOST 10</strain>
    </source>
</reference>
<proteinExistence type="predicted"/>
<protein>
    <submittedName>
        <fullName evidence="2">Uncharacterized protein</fullName>
    </submittedName>
</protein>
<name>A0AAN7MYA3_MYCAM</name>
<dbReference type="AlphaFoldDB" id="A0AAN7MYA3"/>
<organism evidence="2 3">
    <name type="scientific">Mycteria americana</name>
    <name type="common">Wood stork</name>
    <dbReference type="NCBI Taxonomy" id="33587"/>
    <lineage>
        <taxon>Eukaryota</taxon>
        <taxon>Metazoa</taxon>
        <taxon>Chordata</taxon>
        <taxon>Craniata</taxon>
        <taxon>Vertebrata</taxon>
        <taxon>Euteleostomi</taxon>
        <taxon>Archelosauria</taxon>
        <taxon>Archosauria</taxon>
        <taxon>Dinosauria</taxon>
        <taxon>Saurischia</taxon>
        <taxon>Theropoda</taxon>
        <taxon>Coelurosauria</taxon>
        <taxon>Aves</taxon>
        <taxon>Neognathae</taxon>
        <taxon>Neoaves</taxon>
        <taxon>Aequornithes</taxon>
        <taxon>Ciconiiformes</taxon>
        <taxon>Ciconiidae</taxon>
        <taxon>Mycteria</taxon>
    </lineage>
</organism>